<dbReference type="RefSeq" id="XP_026499693.2">
    <property type="nucleotide sequence ID" value="XM_026643908.2"/>
</dbReference>
<dbReference type="GeneID" id="113403375"/>
<dbReference type="InterPro" id="IPR050479">
    <property type="entry name" value="CYP11_CYP27_families"/>
</dbReference>
<evidence type="ECO:0000256" key="1">
    <source>
        <dbReference type="ARBA" id="ARBA00001971"/>
    </source>
</evidence>
<dbReference type="GO" id="GO:0005506">
    <property type="term" value="F:iron ion binding"/>
    <property type="evidence" value="ECO:0007669"/>
    <property type="project" value="InterPro"/>
</dbReference>
<dbReference type="PANTHER" id="PTHR24279">
    <property type="entry name" value="CYTOCHROME P450"/>
    <property type="match status" value="1"/>
</dbReference>
<keyword evidence="5" id="KW-0560">Oxidoreductase</keyword>
<dbReference type="GO" id="GO:0008203">
    <property type="term" value="P:cholesterol metabolic process"/>
    <property type="evidence" value="ECO:0007669"/>
    <property type="project" value="TreeGrafter"/>
</dbReference>
<dbReference type="AlphaFoldDB" id="A0A8B8IRC6"/>
<dbReference type="GO" id="GO:0016705">
    <property type="term" value="F:oxidoreductase activity, acting on paired donors, with incorporation or reduction of molecular oxygen"/>
    <property type="evidence" value="ECO:0007669"/>
    <property type="project" value="InterPro"/>
</dbReference>
<dbReference type="GO" id="GO:0020037">
    <property type="term" value="F:heme binding"/>
    <property type="evidence" value="ECO:0007669"/>
    <property type="project" value="InterPro"/>
</dbReference>
<dbReference type="OrthoDB" id="3945418at2759"/>
<dbReference type="InterPro" id="IPR036396">
    <property type="entry name" value="Cyt_P450_sf"/>
</dbReference>
<protein>
    <submittedName>
        <fullName evidence="10">Cytochrome P450 315a1, mitochondrial</fullName>
    </submittedName>
</protein>
<keyword evidence="3 8" id="KW-0349">Heme</keyword>
<dbReference type="GO" id="GO:0004497">
    <property type="term" value="F:monooxygenase activity"/>
    <property type="evidence" value="ECO:0007669"/>
    <property type="project" value="UniProtKB-KW"/>
</dbReference>
<dbReference type="GO" id="GO:0034650">
    <property type="term" value="P:cortisol metabolic process"/>
    <property type="evidence" value="ECO:0007669"/>
    <property type="project" value="TreeGrafter"/>
</dbReference>
<gene>
    <name evidence="10" type="primary">LOC113403375</name>
</gene>
<reference evidence="10" key="1">
    <citation type="submission" date="2025-08" db="UniProtKB">
        <authorList>
            <consortium name="RefSeq"/>
        </authorList>
    </citation>
    <scope>IDENTIFICATION</scope>
    <source>
        <tissue evidence="10">Whole body</tissue>
    </source>
</reference>
<dbReference type="PRINTS" id="PR00385">
    <property type="entry name" value="P450"/>
</dbReference>
<dbReference type="Proteomes" id="UP001652626">
    <property type="component" value="Chromosome 13"/>
</dbReference>
<evidence type="ECO:0000256" key="8">
    <source>
        <dbReference type="PIRSR" id="PIRSR602401-1"/>
    </source>
</evidence>
<comment type="similarity">
    <text evidence="2">Belongs to the cytochrome P450 family.</text>
</comment>
<proteinExistence type="inferred from homology"/>
<dbReference type="OMA" id="VLPERWC"/>
<keyword evidence="4 8" id="KW-0479">Metal-binding</keyword>
<dbReference type="GO" id="GO:0006700">
    <property type="term" value="P:C21-steroid hormone biosynthetic process"/>
    <property type="evidence" value="ECO:0007669"/>
    <property type="project" value="TreeGrafter"/>
</dbReference>
<organism evidence="9 10">
    <name type="scientific">Vanessa tameamea</name>
    <name type="common">Kamehameha butterfly</name>
    <dbReference type="NCBI Taxonomy" id="334116"/>
    <lineage>
        <taxon>Eukaryota</taxon>
        <taxon>Metazoa</taxon>
        <taxon>Ecdysozoa</taxon>
        <taxon>Arthropoda</taxon>
        <taxon>Hexapoda</taxon>
        <taxon>Insecta</taxon>
        <taxon>Pterygota</taxon>
        <taxon>Neoptera</taxon>
        <taxon>Endopterygota</taxon>
        <taxon>Lepidoptera</taxon>
        <taxon>Glossata</taxon>
        <taxon>Ditrysia</taxon>
        <taxon>Papilionoidea</taxon>
        <taxon>Nymphalidae</taxon>
        <taxon>Nymphalinae</taxon>
        <taxon>Vanessa</taxon>
    </lineage>
</organism>
<evidence type="ECO:0000256" key="2">
    <source>
        <dbReference type="ARBA" id="ARBA00010617"/>
    </source>
</evidence>
<feature type="binding site" description="axial binding residue" evidence="8">
    <location>
        <position position="424"/>
    </location>
    <ligand>
        <name>heme</name>
        <dbReference type="ChEBI" id="CHEBI:30413"/>
    </ligand>
    <ligandPart>
        <name>Fe</name>
        <dbReference type="ChEBI" id="CHEBI:18248"/>
    </ligandPart>
</feature>
<dbReference type="InterPro" id="IPR002401">
    <property type="entry name" value="Cyt_P450_E_grp-I"/>
</dbReference>
<dbReference type="PANTHER" id="PTHR24279:SF125">
    <property type="entry name" value="CYTOCHROME P450 FAMILY 24 SUBFAMILY A MEMBER 1"/>
    <property type="match status" value="1"/>
</dbReference>
<dbReference type="Gene3D" id="1.10.630.10">
    <property type="entry name" value="Cytochrome P450"/>
    <property type="match status" value="1"/>
</dbReference>
<dbReference type="GO" id="GO:0006704">
    <property type="term" value="P:glucocorticoid biosynthetic process"/>
    <property type="evidence" value="ECO:0007669"/>
    <property type="project" value="TreeGrafter"/>
</dbReference>
<evidence type="ECO:0000256" key="4">
    <source>
        <dbReference type="ARBA" id="ARBA00022723"/>
    </source>
</evidence>
<dbReference type="Pfam" id="PF00067">
    <property type="entry name" value="p450"/>
    <property type="match status" value="1"/>
</dbReference>
<name>A0A8B8IRC6_VANTA</name>
<dbReference type="CDD" id="cd11054">
    <property type="entry name" value="CYP24A1-like"/>
    <property type="match status" value="1"/>
</dbReference>
<evidence type="ECO:0000313" key="9">
    <source>
        <dbReference type="Proteomes" id="UP001652626"/>
    </source>
</evidence>
<sequence length="481" mass="55613">MHRLKRILRCSAMRYVVKSVQQSKIPLTIADIPHPKSLPIIGTKLDLILAGSGKKLHEYIDNRHKQLGSIFAERLSGSTELIFISDTALIKSLFINLEGKYPIHILPDPWVLYEKTYGSHRGLFFMNGEEWLLNRRIINKHLLRENADDWIRSAVNKTVEDFIENLKNKTRNGCLIKDMEFELYQLSTNVVINVLLGSNSLSRSRHNEELLTIFTTSVRKIFQTTTRLYALPVNWCQRLNLKVWRDFKECVDLSLFIAKKLAQEMINHNDQSNGLIKRLMEDNMEEEMIIRIVADFIIAAGDTTAYTTLWILLLLSKNDEVVKNIRAQDNFYIKFVVKEAMRMYPVAPFLTRILPQDTTLGKYKLNKGTPIIASIYTSGRNEENFSKPNLFLPFRWNRNDQQKQYLVNHDPSASLPFAMGARSCIGKKIAMIQLTEIVSQIVKNFDIKCINKENINCITSQVLIPDKPIEFVFTVKDDLMK</sequence>
<keyword evidence="6 8" id="KW-0408">Iron</keyword>
<keyword evidence="9" id="KW-1185">Reference proteome</keyword>
<evidence type="ECO:0000256" key="5">
    <source>
        <dbReference type="ARBA" id="ARBA00023002"/>
    </source>
</evidence>
<comment type="cofactor">
    <cofactor evidence="1 8">
        <name>heme</name>
        <dbReference type="ChEBI" id="CHEBI:30413"/>
    </cofactor>
</comment>
<evidence type="ECO:0000256" key="6">
    <source>
        <dbReference type="ARBA" id="ARBA00023004"/>
    </source>
</evidence>
<dbReference type="InterPro" id="IPR001128">
    <property type="entry name" value="Cyt_P450"/>
</dbReference>
<dbReference type="GO" id="GO:0071375">
    <property type="term" value="P:cellular response to peptide hormone stimulus"/>
    <property type="evidence" value="ECO:0007669"/>
    <property type="project" value="TreeGrafter"/>
</dbReference>
<dbReference type="GO" id="GO:0005743">
    <property type="term" value="C:mitochondrial inner membrane"/>
    <property type="evidence" value="ECO:0007669"/>
    <property type="project" value="TreeGrafter"/>
</dbReference>
<accession>A0A8B8IRC6</accession>
<keyword evidence="7" id="KW-0503">Monooxygenase</keyword>
<dbReference type="SUPFAM" id="SSF48264">
    <property type="entry name" value="Cytochrome P450"/>
    <property type="match status" value="1"/>
</dbReference>
<evidence type="ECO:0000256" key="7">
    <source>
        <dbReference type="ARBA" id="ARBA00023033"/>
    </source>
</evidence>
<evidence type="ECO:0000313" key="10">
    <source>
        <dbReference type="RefSeq" id="XP_026499693.2"/>
    </source>
</evidence>
<evidence type="ECO:0000256" key="3">
    <source>
        <dbReference type="ARBA" id="ARBA00022617"/>
    </source>
</evidence>
<dbReference type="PRINTS" id="PR00463">
    <property type="entry name" value="EP450I"/>
</dbReference>